<dbReference type="RefSeq" id="WP_284033064.1">
    <property type="nucleotide sequence ID" value="NZ_CP126154.1"/>
</dbReference>
<comment type="caution">
    <text evidence="1">The sequence shown here is derived from an EMBL/GenBank/DDBJ whole genome shotgun (WGS) entry which is preliminary data.</text>
</comment>
<protein>
    <submittedName>
        <fullName evidence="1">Uncharacterized protein</fullName>
    </submittedName>
</protein>
<evidence type="ECO:0000313" key="1">
    <source>
        <dbReference type="EMBL" id="MFC7070091.1"/>
    </source>
</evidence>
<dbReference type="GeneID" id="81124982"/>
<evidence type="ECO:0000313" key="2">
    <source>
        <dbReference type="Proteomes" id="UP001596461"/>
    </source>
</evidence>
<sequence length="142" mass="16030">MADDDDAVSVPEELVTYIANTAGRNLRGVAHYDADTFAFELRESVDAAYDEAALRAIVDDMRVQDRAKPAHERLFSVGDLYCTLRAFDDAIMLHFPQDDERGTVVSLLPDAAPQLTDFIYDTLAVLDRHSEQEIRRAPSWQR</sequence>
<accession>A0ABD5WAP0</accession>
<keyword evidence="2" id="KW-1185">Reference proteome</keyword>
<dbReference type="Pfam" id="PF24366">
    <property type="entry name" value="DUF7522"/>
    <property type="match status" value="1"/>
</dbReference>
<name>A0ABD5WAP0_9EURY</name>
<dbReference type="Proteomes" id="UP001596461">
    <property type="component" value="Unassembled WGS sequence"/>
</dbReference>
<dbReference type="AlphaFoldDB" id="A0ABD5WAP0"/>
<proteinExistence type="predicted"/>
<reference evidence="1 2" key="1">
    <citation type="journal article" date="2019" name="Int. J. Syst. Evol. Microbiol.">
        <title>The Global Catalogue of Microorganisms (GCM) 10K type strain sequencing project: providing services to taxonomists for standard genome sequencing and annotation.</title>
        <authorList>
            <consortium name="The Broad Institute Genomics Platform"/>
            <consortium name="The Broad Institute Genome Sequencing Center for Infectious Disease"/>
            <person name="Wu L."/>
            <person name="Ma J."/>
        </authorList>
    </citation>
    <scope>NUCLEOTIDE SEQUENCE [LARGE SCALE GENOMIC DNA]</scope>
    <source>
        <strain evidence="1 2">DT31</strain>
    </source>
</reference>
<gene>
    <name evidence="1" type="ORF">ACFQL9_10605</name>
</gene>
<organism evidence="1 2">
    <name type="scientific">Halobaculum lipolyticum</name>
    <dbReference type="NCBI Taxonomy" id="3032001"/>
    <lineage>
        <taxon>Archaea</taxon>
        <taxon>Methanobacteriati</taxon>
        <taxon>Methanobacteriota</taxon>
        <taxon>Stenosarchaea group</taxon>
        <taxon>Halobacteria</taxon>
        <taxon>Halobacteriales</taxon>
        <taxon>Haloferacaceae</taxon>
        <taxon>Halobaculum</taxon>
    </lineage>
</organism>
<dbReference type="InterPro" id="IPR055944">
    <property type="entry name" value="DUF7522"/>
</dbReference>
<dbReference type="EMBL" id="JBHTAH010000008">
    <property type="protein sequence ID" value="MFC7070091.1"/>
    <property type="molecule type" value="Genomic_DNA"/>
</dbReference>